<evidence type="ECO:0008006" key="9">
    <source>
        <dbReference type="Google" id="ProtNLM"/>
    </source>
</evidence>
<dbReference type="InterPro" id="IPR010998">
    <property type="entry name" value="Integrase_recombinase_N"/>
</dbReference>
<sequence>MVQVRGSGVIEKDKRYKNTWKITCYLGEKDEKGRYKRAPKRTIHGTKEDARKAVAEYKAELQGTAPEGPGDMRIGDYAQQFHELREGTMASPLSYKREALDIRYINELFGNIKIKDLTPGMIRSIYAKARKQKKHSENALHKTHQKLRQVMQAAYMDEIIMRNPCDLVKFPRPKPAEERSSLTPEETARLYKCAFEEGGSHAIGLMLMITTGMRRGEMLGLTWKYVDFETSQLFVANQYDVSKTLRPPKTSQSRRWICFKGHMAEVLAEWKCTQAEELAAIGIKQSDSTPVFQNSEGDFIDPNNYSRWWRCFSVDNGFGRFTRDVRTVEVDGVMRQRGKGYEGLKLHELRNTQATLIQAKVNPKAAQHRLGHTQMSLTMDVYAKSLDSDEIASAEAMDAILRPDEN</sequence>
<dbReference type="InterPro" id="IPR050090">
    <property type="entry name" value="Tyrosine_recombinase_XerCD"/>
</dbReference>
<dbReference type="RefSeq" id="WP_123192355.1">
    <property type="nucleotide sequence ID" value="NZ_QICD01000013.1"/>
</dbReference>
<dbReference type="AlphaFoldDB" id="A0A3N0B7T2"/>
<dbReference type="InterPro" id="IPR002104">
    <property type="entry name" value="Integrase_catalytic"/>
</dbReference>
<keyword evidence="3" id="KW-0233">DNA recombination</keyword>
<dbReference type="EMBL" id="QICD01000013">
    <property type="protein sequence ID" value="RNL43217.1"/>
    <property type="molecule type" value="Genomic_DNA"/>
</dbReference>
<accession>A0A3N0B7T2</accession>
<dbReference type="GO" id="GO:0015074">
    <property type="term" value="P:DNA integration"/>
    <property type="evidence" value="ECO:0007669"/>
    <property type="project" value="InterPro"/>
</dbReference>
<name>A0A3N0B7T2_9ACTN</name>
<dbReference type="PROSITE" id="PS51898">
    <property type="entry name" value="TYR_RECOMBINASE"/>
    <property type="match status" value="1"/>
</dbReference>
<dbReference type="Pfam" id="PF00589">
    <property type="entry name" value="Phage_integrase"/>
    <property type="match status" value="1"/>
</dbReference>
<evidence type="ECO:0000256" key="3">
    <source>
        <dbReference type="ARBA" id="ARBA00023172"/>
    </source>
</evidence>
<gene>
    <name evidence="7" type="ORF">DMP08_07750</name>
</gene>
<proteinExistence type="inferred from homology"/>
<comment type="similarity">
    <text evidence="1">Belongs to the 'phage' integrase family.</text>
</comment>
<dbReference type="GO" id="GO:0003677">
    <property type="term" value="F:DNA binding"/>
    <property type="evidence" value="ECO:0007669"/>
    <property type="project" value="UniProtKB-UniRule"/>
</dbReference>
<keyword evidence="2 4" id="KW-0238">DNA-binding</keyword>
<evidence type="ECO:0000256" key="4">
    <source>
        <dbReference type="PROSITE-ProRule" id="PRU01248"/>
    </source>
</evidence>
<evidence type="ECO:0000259" key="5">
    <source>
        <dbReference type="PROSITE" id="PS51898"/>
    </source>
</evidence>
<dbReference type="InterPro" id="IPR013762">
    <property type="entry name" value="Integrase-like_cat_sf"/>
</dbReference>
<dbReference type="GO" id="GO:0006310">
    <property type="term" value="P:DNA recombination"/>
    <property type="evidence" value="ECO:0007669"/>
    <property type="project" value="UniProtKB-KW"/>
</dbReference>
<feature type="domain" description="Core-binding (CB)" evidence="6">
    <location>
        <begin position="72"/>
        <end position="155"/>
    </location>
</feature>
<evidence type="ECO:0000256" key="1">
    <source>
        <dbReference type="ARBA" id="ARBA00008857"/>
    </source>
</evidence>
<evidence type="ECO:0000256" key="2">
    <source>
        <dbReference type="ARBA" id="ARBA00023125"/>
    </source>
</evidence>
<dbReference type="InterPro" id="IPR044068">
    <property type="entry name" value="CB"/>
</dbReference>
<protein>
    <recommendedName>
        <fullName evidence="9">Site-specific integrase</fullName>
    </recommendedName>
</protein>
<reference evidence="8" key="1">
    <citation type="submission" date="2018-05" db="EMBL/GenBank/DDBJ databases">
        <title>Genome Sequencing of selected type strains of the family Eggerthellaceae.</title>
        <authorList>
            <person name="Danylec N."/>
            <person name="Stoll D.A."/>
            <person name="Doetsch A."/>
            <person name="Huch M."/>
        </authorList>
    </citation>
    <scope>NUCLEOTIDE SEQUENCE [LARGE SCALE GENOMIC DNA]</scope>
    <source>
        <strain evidence="8">DSM 16106</strain>
    </source>
</reference>
<dbReference type="Gene3D" id="1.10.443.10">
    <property type="entry name" value="Intergrase catalytic core"/>
    <property type="match status" value="1"/>
</dbReference>
<keyword evidence="8" id="KW-1185">Reference proteome</keyword>
<dbReference type="Proteomes" id="UP000278632">
    <property type="component" value="Unassembled WGS sequence"/>
</dbReference>
<dbReference type="OrthoDB" id="3175606at2"/>
<dbReference type="PANTHER" id="PTHR30349">
    <property type="entry name" value="PHAGE INTEGRASE-RELATED"/>
    <property type="match status" value="1"/>
</dbReference>
<evidence type="ECO:0000259" key="6">
    <source>
        <dbReference type="PROSITE" id="PS51900"/>
    </source>
</evidence>
<evidence type="ECO:0000313" key="8">
    <source>
        <dbReference type="Proteomes" id="UP000278632"/>
    </source>
</evidence>
<dbReference type="PANTHER" id="PTHR30349:SF41">
    <property type="entry name" value="INTEGRASE_RECOMBINASE PROTEIN MJ0367-RELATED"/>
    <property type="match status" value="1"/>
</dbReference>
<dbReference type="SUPFAM" id="SSF56349">
    <property type="entry name" value="DNA breaking-rejoining enzymes"/>
    <property type="match status" value="1"/>
</dbReference>
<evidence type="ECO:0000313" key="7">
    <source>
        <dbReference type="EMBL" id="RNL43217.1"/>
    </source>
</evidence>
<feature type="domain" description="Tyr recombinase" evidence="5">
    <location>
        <begin position="177"/>
        <end position="396"/>
    </location>
</feature>
<dbReference type="InterPro" id="IPR011010">
    <property type="entry name" value="DNA_brk_join_enz"/>
</dbReference>
<organism evidence="7 8">
    <name type="scientific">Paraeggerthella hongkongensis</name>
    <dbReference type="NCBI Taxonomy" id="230658"/>
    <lineage>
        <taxon>Bacteria</taxon>
        <taxon>Bacillati</taxon>
        <taxon>Actinomycetota</taxon>
        <taxon>Coriobacteriia</taxon>
        <taxon>Eggerthellales</taxon>
        <taxon>Eggerthellaceae</taxon>
        <taxon>Paraeggerthella</taxon>
    </lineage>
</organism>
<dbReference type="PROSITE" id="PS51900">
    <property type="entry name" value="CB"/>
    <property type="match status" value="1"/>
</dbReference>
<comment type="caution">
    <text evidence="7">The sequence shown here is derived from an EMBL/GenBank/DDBJ whole genome shotgun (WGS) entry which is preliminary data.</text>
</comment>
<dbReference type="CDD" id="cd01189">
    <property type="entry name" value="INT_ICEBs1_C_like"/>
    <property type="match status" value="1"/>
</dbReference>
<dbReference type="Gene3D" id="1.10.150.130">
    <property type="match status" value="1"/>
</dbReference>